<sequence length="438" mass="51681">MYNGSKSFSNCFINPPLGPIQKHIARENFYTPTYEKPPSQTLDFQQLLFLAQKRNTFHRRVEYESYQNPLDFMSIRALSVDFGIPFKKFSINSVEVATDHASFYSLFLMSLYNKEMMNRFVVDEERLLYYRLRTSAVSVTQIDTFFWPSNEIRNYIISCESISYNYQNNSEVIEIPFQKALQFFDPTELLIKNGIAFVNNENIYHMVCNTFKNKLLKQMESFPIEQFRTLIESLNEEKEKVEEQTKGSLALENLYDMCEKSFPPCMYRILKSVTKSNYATFKGRFELSLFMKSLGMDYYQQHQFWKAALFHMDNAWHFESQIVQLLKQIYGLDEAEEDYSPQKCVTIINHDKPSSNKMIQSCPFSCMQKAELKVFLKKMRRGVKHADIDELAINAQENPHEACIKFFNKKFVELPINEANFEKPCHYFIESEKRLSTS</sequence>
<feature type="domain" description="DNA primase large subunit C-terminal" evidence="9">
    <location>
        <begin position="259"/>
        <end position="428"/>
    </location>
</feature>
<organism evidence="10 11">
    <name type="scientific">Tritrichomonas musculus</name>
    <dbReference type="NCBI Taxonomy" id="1915356"/>
    <lineage>
        <taxon>Eukaryota</taxon>
        <taxon>Metamonada</taxon>
        <taxon>Parabasalia</taxon>
        <taxon>Tritrichomonadida</taxon>
        <taxon>Tritrichomonadidae</taxon>
        <taxon>Tritrichomonas</taxon>
    </lineage>
</organism>
<dbReference type="InterPro" id="IPR007238">
    <property type="entry name" value="DNA_primase_lsu_euk/arc"/>
</dbReference>
<evidence type="ECO:0000256" key="8">
    <source>
        <dbReference type="SAM" id="Coils"/>
    </source>
</evidence>
<keyword evidence="4" id="KW-0235">DNA replication</keyword>
<dbReference type="PANTHER" id="PTHR10537:SF3">
    <property type="entry name" value="DNA PRIMASE LARGE SUBUNIT"/>
    <property type="match status" value="1"/>
</dbReference>
<dbReference type="Pfam" id="PF26466">
    <property type="entry name" value="DNA_primase_lrg_N"/>
    <property type="match status" value="1"/>
</dbReference>
<comment type="caution">
    <text evidence="10">The sequence shown here is derived from an EMBL/GenBank/DDBJ whole genome shotgun (WGS) entry which is preliminary data.</text>
</comment>
<evidence type="ECO:0000313" key="10">
    <source>
        <dbReference type="EMBL" id="KAK8846259.1"/>
    </source>
</evidence>
<evidence type="ECO:0000256" key="2">
    <source>
        <dbReference type="ARBA" id="ARBA00022485"/>
    </source>
</evidence>
<reference evidence="10 11" key="1">
    <citation type="submission" date="2024-04" db="EMBL/GenBank/DDBJ databases">
        <title>Tritrichomonas musculus Genome.</title>
        <authorList>
            <person name="Alves-Ferreira E."/>
            <person name="Grigg M."/>
            <person name="Lorenzi H."/>
            <person name="Galac M."/>
        </authorList>
    </citation>
    <scope>NUCLEOTIDE SEQUENCE [LARGE SCALE GENOMIC DNA]</scope>
    <source>
        <strain evidence="10 11">EAF2021</strain>
    </source>
</reference>
<evidence type="ECO:0000256" key="3">
    <source>
        <dbReference type="ARBA" id="ARBA00022515"/>
    </source>
</evidence>
<keyword evidence="3" id="KW-0639">Primosome</keyword>
<accession>A0ABR2HFQ6</accession>
<keyword evidence="8" id="KW-0175">Coiled coil</keyword>
<keyword evidence="6" id="KW-0408">Iron</keyword>
<dbReference type="PANTHER" id="PTHR10537">
    <property type="entry name" value="DNA PRIMASE LARGE SUBUNIT"/>
    <property type="match status" value="1"/>
</dbReference>
<evidence type="ECO:0000256" key="1">
    <source>
        <dbReference type="ARBA" id="ARBA00001966"/>
    </source>
</evidence>
<keyword evidence="5" id="KW-0479">Metal-binding</keyword>
<dbReference type="Pfam" id="PF04104">
    <property type="entry name" value="DNA_primase_lrg"/>
    <property type="match status" value="1"/>
</dbReference>
<protein>
    <recommendedName>
        <fullName evidence="9">DNA primase large subunit C-terminal domain-containing protein</fullName>
    </recommendedName>
</protein>
<evidence type="ECO:0000256" key="5">
    <source>
        <dbReference type="ARBA" id="ARBA00022723"/>
    </source>
</evidence>
<evidence type="ECO:0000256" key="4">
    <source>
        <dbReference type="ARBA" id="ARBA00022705"/>
    </source>
</evidence>
<gene>
    <name evidence="10" type="ORF">M9Y10_020265</name>
</gene>
<evidence type="ECO:0000256" key="6">
    <source>
        <dbReference type="ARBA" id="ARBA00023004"/>
    </source>
</evidence>
<name>A0ABR2HFQ6_9EUKA</name>
<comment type="cofactor">
    <cofactor evidence="1">
        <name>[4Fe-4S] cluster</name>
        <dbReference type="ChEBI" id="CHEBI:49883"/>
    </cofactor>
</comment>
<evidence type="ECO:0000313" key="11">
    <source>
        <dbReference type="Proteomes" id="UP001470230"/>
    </source>
</evidence>
<evidence type="ECO:0000259" key="9">
    <source>
        <dbReference type="Pfam" id="PF04104"/>
    </source>
</evidence>
<keyword evidence="7" id="KW-0411">Iron-sulfur</keyword>
<proteinExistence type="predicted"/>
<dbReference type="Proteomes" id="UP001470230">
    <property type="component" value="Unassembled WGS sequence"/>
</dbReference>
<keyword evidence="11" id="KW-1185">Reference proteome</keyword>
<dbReference type="Gene3D" id="1.20.930.80">
    <property type="match status" value="1"/>
</dbReference>
<evidence type="ECO:0000256" key="7">
    <source>
        <dbReference type="ARBA" id="ARBA00023014"/>
    </source>
</evidence>
<feature type="coiled-coil region" evidence="8">
    <location>
        <begin position="224"/>
        <end position="251"/>
    </location>
</feature>
<dbReference type="EMBL" id="JAPFFF010000029">
    <property type="protein sequence ID" value="KAK8846259.1"/>
    <property type="molecule type" value="Genomic_DNA"/>
</dbReference>
<dbReference type="InterPro" id="IPR058560">
    <property type="entry name" value="DNA_primase_C"/>
</dbReference>
<keyword evidence="2" id="KW-0004">4Fe-4S</keyword>